<organism evidence="2 3">
    <name type="scientific">Mesorhizobium plurifarium</name>
    <dbReference type="NCBI Taxonomy" id="69974"/>
    <lineage>
        <taxon>Bacteria</taxon>
        <taxon>Pseudomonadati</taxon>
        <taxon>Pseudomonadota</taxon>
        <taxon>Alphaproteobacteria</taxon>
        <taxon>Hyphomicrobiales</taxon>
        <taxon>Phyllobacteriaceae</taxon>
        <taxon>Mesorhizobium</taxon>
    </lineage>
</organism>
<dbReference type="Pfam" id="PF00561">
    <property type="entry name" value="Abhydrolase_1"/>
    <property type="match status" value="1"/>
</dbReference>
<dbReference type="Proteomes" id="UP000182888">
    <property type="component" value="Unassembled WGS sequence"/>
</dbReference>
<evidence type="ECO:0000259" key="1">
    <source>
        <dbReference type="Pfam" id="PF00561"/>
    </source>
</evidence>
<proteinExistence type="predicted"/>
<dbReference type="EMBL" id="CCND01000005">
    <property type="protein sequence ID" value="CDX51086.1"/>
    <property type="molecule type" value="Genomic_DNA"/>
</dbReference>
<dbReference type="PRINTS" id="PR00111">
    <property type="entry name" value="ABHYDROLASE"/>
</dbReference>
<feature type="domain" description="AB hydrolase-1" evidence="1">
    <location>
        <begin position="31"/>
        <end position="253"/>
    </location>
</feature>
<dbReference type="SUPFAM" id="SSF53474">
    <property type="entry name" value="alpha/beta-Hydrolases"/>
    <property type="match status" value="1"/>
</dbReference>
<dbReference type="AlphaFoldDB" id="A0A0K2VQE2"/>
<keyword evidence="2" id="KW-0378">Hydrolase</keyword>
<evidence type="ECO:0000313" key="2">
    <source>
        <dbReference type="EMBL" id="CDX51086.1"/>
    </source>
</evidence>
<evidence type="ECO:0000313" key="3">
    <source>
        <dbReference type="Proteomes" id="UP000182888"/>
    </source>
</evidence>
<accession>A0A0K2VQE2</accession>
<protein>
    <submittedName>
        <fullName evidence="2">Alpha/beta fold family hydrolase</fullName>
    </submittedName>
</protein>
<gene>
    <name evidence="2" type="primary">ycdJ</name>
    <name evidence="2" type="ORF">MPL1032_130135</name>
</gene>
<dbReference type="PANTHER" id="PTHR46438">
    <property type="entry name" value="ALPHA/BETA-HYDROLASES SUPERFAMILY PROTEIN"/>
    <property type="match status" value="1"/>
</dbReference>
<dbReference type="InterPro" id="IPR029058">
    <property type="entry name" value="AB_hydrolase_fold"/>
</dbReference>
<name>A0A0K2VQE2_MESPL</name>
<dbReference type="Gene3D" id="3.40.50.1820">
    <property type="entry name" value="alpha/beta hydrolase"/>
    <property type="match status" value="1"/>
</dbReference>
<dbReference type="GO" id="GO:0016787">
    <property type="term" value="F:hydrolase activity"/>
    <property type="evidence" value="ECO:0007669"/>
    <property type="project" value="UniProtKB-KW"/>
</dbReference>
<dbReference type="InterPro" id="IPR000073">
    <property type="entry name" value="AB_hydrolase_1"/>
</dbReference>
<sequence length="275" mass="29652">MTNVPPTPAHLGIRLKGGLRHHYVKVGSSGPPIVFLHGFLDSWRSFQAMFVRLGQKFQLFAYDQRGHGDSEPATDYAISDFAHDAVDFIERVVGSPAHLVGHSLGSIVAQRVAAARPDLVTKLVLIGGAPTAADHPGLRELQASLAEFTDVVPNEFVEAFQRSTVFAPISEDAIGTYIAESAKVSIGAWRGALSGLVEEPADSGERSIAVPTLILWGEEDGVFDRDAQRALAGNLPDHLAINYPQVGHAPQWEIPHRVADDIEKFLLAFPAKAAD</sequence>
<reference evidence="3" key="1">
    <citation type="submission" date="2014-08" db="EMBL/GenBank/DDBJ databases">
        <authorList>
            <person name="Edwards T."/>
        </authorList>
    </citation>
    <scope>NUCLEOTIDE SEQUENCE [LARGE SCALE GENOMIC DNA]</scope>
</reference>